<name>A0A975RYE3_9BRAD</name>
<sequence length="226" mass="25636">MRIRHIGGIGDFGKLALLRHLMQGRRLAVCPYLTGANDEVKDFDKHFDYLRRPDEFRHLAPDLFDQLVEIVSGRTVADPLAALQTSKVLENAIFLRHEVPKQTSLRPLWAERLVNSVSGANLVFLDPDNGIQGKRLTNRHVALAEIAALRLKGRVLIIGHHQSGRKAEVKYLADQMKDLGYNLVEIVRLRLVASCLYVILDQDEGMAEATARFVRKWGGWAKSYRF</sequence>
<protein>
    <submittedName>
        <fullName evidence="1">Uncharacterized protein</fullName>
    </submittedName>
</protein>
<organism evidence="1 2">
    <name type="scientific">Bradyrhizobium sediminis</name>
    <dbReference type="NCBI Taxonomy" id="2840469"/>
    <lineage>
        <taxon>Bacteria</taxon>
        <taxon>Pseudomonadati</taxon>
        <taxon>Pseudomonadota</taxon>
        <taxon>Alphaproteobacteria</taxon>
        <taxon>Hyphomicrobiales</taxon>
        <taxon>Nitrobacteraceae</taxon>
        <taxon>Bradyrhizobium</taxon>
    </lineage>
</organism>
<proteinExistence type="predicted"/>
<evidence type="ECO:0000313" key="1">
    <source>
        <dbReference type="EMBL" id="QWG24750.1"/>
    </source>
</evidence>
<dbReference type="Proteomes" id="UP000676951">
    <property type="component" value="Chromosome"/>
</dbReference>
<dbReference type="EMBL" id="CP076136">
    <property type="protein sequence ID" value="QWG24750.1"/>
    <property type="molecule type" value="Genomic_DNA"/>
</dbReference>
<reference evidence="1 2" key="1">
    <citation type="submission" date="2021-06" db="EMBL/GenBank/DDBJ databases">
        <title>Bradyrhizobium sp. S2-11-4 Genome sequencing.</title>
        <authorList>
            <person name="Jin L."/>
        </authorList>
    </citation>
    <scope>NUCLEOTIDE SEQUENCE [LARGE SCALE GENOMIC DNA]</scope>
    <source>
        <strain evidence="1 2">S2-11-4</strain>
    </source>
</reference>
<accession>A0A975RYE3</accession>
<dbReference type="AlphaFoldDB" id="A0A975RYE3"/>
<dbReference type="RefSeq" id="WP_215605493.1">
    <property type="nucleotide sequence ID" value="NZ_CP076136.1"/>
</dbReference>
<evidence type="ECO:0000313" key="2">
    <source>
        <dbReference type="Proteomes" id="UP000676951"/>
    </source>
</evidence>
<keyword evidence="2" id="KW-1185">Reference proteome</keyword>
<gene>
    <name evidence="1" type="ORF">KMZ93_07630</name>
</gene>